<feature type="compositionally biased region" description="Basic residues" evidence="1">
    <location>
        <begin position="86"/>
        <end position="95"/>
    </location>
</feature>
<name>A0A3M2RXJ8_9HYPO</name>
<dbReference type="OrthoDB" id="5226586at2759"/>
<proteinExistence type="predicted"/>
<evidence type="ECO:0000313" key="3">
    <source>
        <dbReference type="Proteomes" id="UP000277212"/>
    </source>
</evidence>
<feature type="region of interest" description="Disordered" evidence="1">
    <location>
        <begin position="298"/>
        <end position="318"/>
    </location>
</feature>
<feature type="region of interest" description="Disordered" evidence="1">
    <location>
        <begin position="68"/>
        <end position="105"/>
    </location>
</feature>
<keyword evidence="3" id="KW-1185">Reference proteome</keyword>
<evidence type="ECO:0000313" key="2">
    <source>
        <dbReference type="EMBL" id="RMJ10000.1"/>
    </source>
</evidence>
<reference evidence="2 3" key="1">
    <citation type="submission" date="2017-06" db="EMBL/GenBank/DDBJ databases">
        <title>Comparative genomic analysis of Ambrosia Fusariam Clade fungi.</title>
        <authorList>
            <person name="Stajich J.E."/>
            <person name="Carrillo J."/>
            <person name="Kijimoto T."/>
            <person name="Eskalen A."/>
            <person name="O'Donnell K."/>
            <person name="Kasson M."/>
        </authorList>
    </citation>
    <scope>NUCLEOTIDE SEQUENCE [LARGE SCALE GENOMIC DNA]</scope>
    <source>
        <strain evidence="2">UCR3666</strain>
    </source>
</reference>
<gene>
    <name evidence="2" type="ORF">CDV36_010391</name>
</gene>
<sequence length="353" mass="39287">MSADLIALRTRSLSFSFRKSTLSIKMNTTFSTVHNMVQLPPIAARITPPPEELNIIIPKPETRLVIPASPGCITQTPSGATASPSTRRRNRRRSSSSHVRPPRVDVRPVPYANSHLIFSPRPYESLYVERAYLTSALQQHSSRAANLMRQYSIVESQLQGLPGDKGRRRLRKQLGLLKSRINEAFEQERAIFSRLTELYMEIQSRESWMQIGYQQQQAWSIDSPSVGTPSVYSPMSYSLPTPTTPLNGACAEFVPMGYFGDVHQLPESSLGQEETETGFGLETVDEAGEDLLCRPDSTCESVESDRTPTTPAAADAPSVEATDLEEASGNVWAMAIRKRRFSLPCLQNAWPET</sequence>
<comment type="caution">
    <text evidence="2">The sequence shown here is derived from an EMBL/GenBank/DDBJ whole genome shotgun (WGS) entry which is preliminary data.</text>
</comment>
<feature type="compositionally biased region" description="Polar residues" evidence="1">
    <location>
        <begin position="72"/>
        <end position="82"/>
    </location>
</feature>
<evidence type="ECO:0000256" key="1">
    <source>
        <dbReference type="SAM" id="MobiDB-lite"/>
    </source>
</evidence>
<dbReference type="AlphaFoldDB" id="A0A3M2RXJ8"/>
<dbReference type="EMBL" id="NKUJ01000220">
    <property type="protein sequence ID" value="RMJ10000.1"/>
    <property type="molecule type" value="Genomic_DNA"/>
</dbReference>
<protein>
    <submittedName>
        <fullName evidence="2">Uncharacterized protein</fullName>
    </submittedName>
</protein>
<accession>A0A3M2RXJ8</accession>
<dbReference type="STRING" id="2010991.A0A3M2RXJ8"/>
<organism evidence="2 3">
    <name type="scientific">Fusarium kuroshium</name>
    <dbReference type="NCBI Taxonomy" id="2010991"/>
    <lineage>
        <taxon>Eukaryota</taxon>
        <taxon>Fungi</taxon>
        <taxon>Dikarya</taxon>
        <taxon>Ascomycota</taxon>
        <taxon>Pezizomycotina</taxon>
        <taxon>Sordariomycetes</taxon>
        <taxon>Hypocreomycetidae</taxon>
        <taxon>Hypocreales</taxon>
        <taxon>Nectriaceae</taxon>
        <taxon>Fusarium</taxon>
        <taxon>Fusarium solani species complex</taxon>
    </lineage>
</organism>
<feature type="compositionally biased region" description="Low complexity" evidence="1">
    <location>
        <begin position="307"/>
        <end position="317"/>
    </location>
</feature>
<dbReference type="Proteomes" id="UP000277212">
    <property type="component" value="Unassembled WGS sequence"/>
</dbReference>